<evidence type="ECO:0000256" key="1">
    <source>
        <dbReference type="SAM" id="Phobius"/>
    </source>
</evidence>
<reference evidence="2" key="1">
    <citation type="journal article" date="2011" name="PLoS Genet.">
        <title>Parallel evolution of a type IV secretion system in radiating lineages of the host-restricted bacterial pathogen Bartonella.</title>
        <authorList>
            <person name="Engel P."/>
            <person name="Salzburger W."/>
            <person name="Liesch M."/>
            <person name="Chang C.C."/>
            <person name="Maruyama S."/>
            <person name="Lanz C."/>
            <person name="Calteau A."/>
            <person name="Lajus A."/>
            <person name="Medigue C."/>
            <person name="Schuster S.C."/>
            <person name="Dehio C."/>
        </authorList>
    </citation>
    <scope>NUCLEOTIDE SEQUENCE</scope>
    <source>
        <strain evidence="2">ATCC BAA-1498</strain>
    </source>
</reference>
<accession>E6YKD9</accession>
<organism evidence="2">
    <name type="scientific">Bartonella rochalimae ATCC BAA-1498</name>
    <dbReference type="NCBI Taxonomy" id="685782"/>
    <lineage>
        <taxon>Bacteria</taxon>
        <taxon>Pseudomonadati</taxon>
        <taxon>Pseudomonadota</taxon>
        <taxon>Alphaproteobacteria</taxon>
        <taxon>Hyphomicrobiales</taxon>
        <taxon>Bartonellaceae</taxon>
        <taxon>Bartonella</taxon>
    </lineage>
</organism>
<feature type="transmembrane region" description="Helical" evidence="1">
    <location>
        <begin position="18"/>
        <end position="39"/>
    </location>
</feature>
<protein>
    <submittedName>
        <fullName evidence="2">Uncharacterized protein</fullName>
    </submittedName>
</protein>
<evidence type="ECO:0000313" key="2">
    <source>
        <dbReference type="EMBL" id="CBI77327.1"/>
    </source>
</evidence>
<proteinExistence type="predicted"/>
<name>E6YKD9_9HYPH</name>
<keyword evidence="1" id="KW-0472">Membrane</keyword>
<keyword evidence="1" id="KW-0812">Transmembrane</keyword>
<sequence length="41" mass="4978">MKKIAVCTKQKVDDRKKLFAHITLYIAFAFLNRWTFFVFHT</sequence>
<keyword evidence="1" id="KW-1133">Transmembrane helix</keyword>
<gene>
    <name evidence="2" type="ORF">BARRO_10260</name>
</gene>
<dbReference type="AlphaFoldDB" id="E6YKD9"/>
<dbReference type="EMBL" id="FN645455">
    <property type="protein sequence ID" value="CBI77327.1"/>
    <property type="molecule type" value="Genomic_DNA"/>
</dbReference>